<evidence type="ECO:0000256" key="3">
    <source>
        <dbReference type="ARBA" id="ARBA00022538"/>
    </source>
</evidence>
<dbReference type="InterPro" id="IPR036721">
    <property type="entry name" value="RCK_C_sf"/>
</dbReference>
<evidence type="ECO:0000256" key="6">
    <source>
        <dbReference type="ARBA" id="ARBA00023065"/>
    </source>
</evidence>
<dbReference type="InterPro" id="IPR036291">
    <property type="entry name" value="NAD(P)-bd_dom_sf"/>
</dbReference>
<keyword evidence="11" id="KW-1185">Reference proteome</keyword>
<dbReference type="EMBL" id="LT629779">
    <property type="protein sequence ID" value="SDT19423.1"/>
    <property type="molecule type" value="Genomic_DNA"/>
</dbReference>
<dbReference type="PANTHER" id="PTHR43833">
    <property type="entry name" value="POTASSIUM CHANNEL PROTEIN 2-RELATED-RELATED"/>
    <property type="match status" value="1"/>
</dbReference>
<keyword evidence="4" id="KW-0630">Potassium</keyword>
<evidence type="ECO:0000256" key="1">
    <source>
        <dbReference type="ARBA" id="ARBA00017378"/>
    </source>
</evidence>
<feature type="domain" description="RCK N-terminal" evidence="8">
    <location>
        <begin position="1"/>
        <end position="117"/>
    </location>
</feature>
<dbReference type="InterPro" id="IPR050721">
    <property type="entry name" value="Trk_Ktr_HKT_K-transport"/>
</dbReference>
<dbReference type="InterPro" id="IPR003148">
    <property type="entry name" value="RCK_N"/>
</dbReference>
<dbReference type="Gene3D" id="3.40.50.720">
    <property type="entry name" value="NAD(P)-binding Rossmann-like Domain"/>
    <property type="match status" value="1"/>
</dbReference>
<evidence type="ECO:0000256" key="7">
    <source>
        <dbReference type="SAM" id="MobiDB-lite"/>
    </source>
</evidence>
<feature type="region of interest" description="Disordered" evidence="7">
    <location>
        <begin position="218"/>
        <end position="299"/>
    </location>
</feature>
<feature type="compositionally biased region" description="Basic and acidic residues" evidence="7">
    <location>
        <begin position="249"/>
        <end position="262"/>
    </location>
</feature>
<keyword evidence="2" id="KW-0813">Transport</keyword>
<dbReference type="Proteomes" id="UP000198751">
    <property type="component" value="Chromosome I"/>
</dbReference>
<dbReference type="SUPFAM" id="SSF51735">
    <property type="entry name" value="NAD(P)-binding Rossmann-fold domains"/>
    <property type="match status" value="1"/>
</dbReference>
<dbReference type="OrthoDB" id="9775180at2"/>
<name>A0A1H1YD97_9MICC</name>
<dbReference type="PROSITE" id="PS51202">
    <property type="entry name" value="RCK_C"/>
    <property type="match status" value="1"/>
</dbReference>
<feature type="compositionally biased region" description="Polar residues" evidence="7">
    <location>
        <begin position="263"/>
        <end position="290"/>
    </location>
</feature>
<dbReference type="InterPro" id="IPR006036">
    <property type="entry name" value="K_uptake_TrkA"/>
</dbReference>
<dbReference type="AlphaFoldDB" id="A0A1H1YD97"/>
<gene>
    <name evidence="10" type="ORF">SAMN04489743_1968</name>
</gene>
<keyword evidence="3" id="KW-0633">Potassium transport</keyword>
<protein>
    <recommendedName>
        <fullName evidence="1">Trk system potassium uptake protein TrkA</fullName>
    </recommendedName>
</protein>
<accession>A0A1H1YD97</accession>
<keyword evidence="5" id="KW-0520">NAD</keyword>
<evidence type="ECO:0000313" key="11">
    <source>
        <dbReference type="Proteomes" id="UP000198751"/>
    </source>
</evidence>
<dbReference type="PANTHER" id="PTHR43833:SF5">
    <property type="entry name" value="TRK SYSTEM POTASSIUM UPTAKE PROTEIN TRKA"/>
    <property type="match status" value="1"/>
</dbReference>
<evidence type="ECO:0000313" key="10">
    <source>
        <dbReference type="EMBL" id="SDT19423.1"/>
    </source>
</evidence>
<dbReference type="InterPro" id="IPR006037">
    <property type="entry name" value="RCK_C"/>
</dbReference>
<evidence type="ECO:0000256" key="4">
    <source>
        <dbReference type="ARBA" id="ARBA00022958"/>
    </source>
</evidence>
<dbReference type="PRINTS" id="PR00335">
    <property type="entry name" value="KUPTAKETRKA"/>
</dbReference>
<proteinExistence type="predicted"/>
<reference evidence="11" key="1">
    <citation type="submission" date="2016-10" db="EMBL/GenBank/DDBJ databases">
        <authorList>
            <person name="Varghese N."/>
            <person name="Submissions S."/>
        </authorList>
    </citation>
    <scope>NUCLEOTIDE SEQUENCE [LARGE SCALE GENOMIC DNA]</scope>
    <source>
        <strain evidence="11">IMMIB L-1606</strain>
    </source>
</reference>
<dbReference type="GO" id="GO:0015079">
    <property type="term" value="F:potassium ion transmembrane transporter activity"/>
    <property type="evidence" value="ECO:0007669"/>
    <property type="project" value="InterPro"/>
</dbReference>
<dbReference type="SUPFAM" id="SSF116726">
    <property type="entry name" value="TrkA C-terminal domain-like"/>
    <property type="match status" value="1"/>
</dbReference>
<evidence type="ECO:0000256" key="2">
    <source>
        <dbReference type="ARBA" id="ARBA00022448"/>
    </source>
</evidence>
<organism evidence="10 11">
    <name type="scientific">Pseudarthrobacter equi</name>
    <dbReference type="NCBI Taxonomy" id="728066"/>
    <lineage>
        <taxon>Bacteria</taxon>
        <taxon>Bacillati</taxon>
        <taxon>Actinomycetota</taxon>
        <taxon>Actinomycetes</taxon>
        <taxon>Micrococcales</taxon>
        <taxon>Micrococcaceae</taxon>
        <taxon>Pseudarthrobacter</taxon>
    </lineage>
</organism>
<sequence length="299" mass="31070">MKVVIVGAGSVGSSIARELLSHKHEILLIDLKPEVIGRSGLRGAHWLVGDACELSTLQGAKVEEADVVVSATGDDKVNLVVSLLAKTEFGVGRTVGRVNNPKNDWMFNDSWGVDVAVNTPQLMTALVEEAVEIGDLVRLLTLQTGVASLVEFTVPHDSHVIGSTVGDIEWPDDSTLVAILRDHAPITPSRDDVIDGGDELFFVTTIAAEDELRALLSPDAADSSAQSEEEETPGGQVPSGAGAAAGGGDHGRTENGSARHSDAATGNGSAASADTARSGTTQDSRQARQSSLEDDGFDG</sequence>
<evidence type="ECO:0000259" key="8">
    <source>
        <dbReference type="PROSITE" id="PS51201"/>
    </source>
</evidence>
<dbReference type="GO" id="GO:0005886">
    <property type="term" value="C:plasma membrane"/>
    <property type="evidence" value="ECO:0007669"/>
    <property type="project" value="InterPro"/>
</dbReference>
<dbReference type="Gene3D" id="3.30.70.1450">
    <property type="entry name" value="Regulator of K+ conductance, C-terminal domain"/>
    <property type="match status" value="1"/>
</dbReference>
<evidence type="ECO:0000256" key="5">
    <source>
        <dbReference type="ARBA" id="ARBA00023027"/>
    </source>
</evidence>
<dbReference type="Pfam" id="PF02254">
    <property type="entry name" value="TrkA_N"/>
    <property type="match status" value="1"/>
</dbReference>
<feature type="domain" description="RCK C-terminal" evidence="9">
    <location>
        <begin position="137"/>
        <end position="218"/>
    </location>
</feature>
<dbReference type="PROSITE" id="PS51201">
    <property type="entry name" value="RCK_N"/>
    <property type="match status" value="1"/>
</dbReference>
<evidence type="ECO:0000259" key="9">
    <source>
        <dbReference type="PROSITE" id="PS51202"/>
    </source>
</evidence>
<dbReference type="Pfam" id="PF02080">
    <property type="entry name" value="TrkA_C"/>
    <property type="match status" value="1"/>
</dbReference>
<keyword evidence="6" id="KW-0406">Ion transport</keyword>